<dbReference type="PRINTS" id="PR00019">
    <property type="entry name" value="LEURICHRPT"/>
</dbReference>
<dbReference type="RefSeq" id="XP_060673861.1">
    <property type="nucleotide sequence ID" value="XM_060817878.1"/>
</dbReference>
<evidence type="ECO:0000256" key="3">
    <source>
        <dbReference type="ARBA" id="ARBA00023170"/>
    </source>
</evidence>
<reference evidence="5" key="1">
    <citation type="submission" date="2025-08" db="UniProtKB">
        <authorList>
            <consortium name="RefSeq"/>
        </authorList>
    </citation>
    <scope>IDENTIFICATION</scope>
    <source>
        <tissue evidence="5">Seedling</tissue>
    </source>
</reference>
<dbReference type="GeneID" id="132804001"/>
<dbReference type="Pfam" id="PF00560">
    <property type="entry name" value="LRR_1"/>
    <property type="match status" value="4"/>
</dbReference>
<sequence>MGCLLQLWHLNLSINSFGGNIPTNITHCKYLRHFLVTDNKLTGSIPVQLSSSSKLVYLGFWKNILTGTVPAWIGNFTSLNALSFFQNNFQGSISEGLGHLKRLGSFILKDNNPSGIVFPSIYNISSIYYFTFTKDQLHGNLPADVGFTLPNLRVFAGAVNELTDPIPISLSNCSALQVLYFSQNGLIGSVTETLGSLPNVYRINFEYNLLGYGKASDLNFFMSLPNCSVPELLYRVYMCITDNNNIQAIHSIRAVSSQRNRFEGSIPQSLGDYKKLMTLNLSGNNLNVTIPREVMGLSSLSVSLSLSNDLLTGALPSEVAKLKNLGELDLSENKLTGELPSTLGQCISLERLHLEGNQFEGPIPQTLESLRGLEGMDLSRNNLSGLIPKFLGEISTLKFLNLSHNNLRVNC</sequence>
<evidence type="ECO:0000256" key="2">
    <source>
        <dbReference type="ARBA" id="ARBA00022729"/>
    </source>
</evidence>
<dbReference type="SUPFAM" id="SSF52058">
    <property type="entry name" value="L domain-like"/>
    <property type="match status" value="2"/>
</dbReference>
<evidence type="ECO:0000313" key="4">
    <source>
        <dbReference type="Proteomes" id="UP001652623"/>
    </source>
</evidence>
<dbReference type="Gene3D" id="3.80.10.10">
    <property type="entry name" value="Ribonuclease Inhibitor"/>
    <property type="match status" value="3"/>
</dbReference>
<dbReference type="InterPro" id="IPR051716">
    <property type="entry name" value="Plant_RL_S/T_kinase"/>
</dbReference>
<protein>
    <submittedName>
        <fullName evidence="5">Probable LRR receptor-like serine/threonine-protein kinase At3g47570</fullName>
    </submittedName>
</protein>
<dbReference type="InterPro" id="IPR001611">
    <property type="entry name" value="Leu-rich_rpt"/>
</dbReference>
<proteinExistence type="predicted"/>
<dbReference type="PANTHER" id="PTHR48053:SF71">
    <property type="entry name" value="LEUCINE RICH REPEAT FAMILY PROTEIN, EXPRESSED"/>
    <property type="match status" value="1"/>
</dbReference>
<organism evidence="4 5">
    <name type="scientific">Ziziphus jujuba</name>
    <name type="common">Chinese jujube</name>
    <name type="synonym">Ziziphus sativa</name>
    <dbReference type="NCBI Taxonomy" id="326968"/>
    <lineage>
        <taxon>Eukaryota</taxon>
        <taxon>Viridiplantae</taxon>
        <taxon>Streptophyta</taxon>
        <taxon>Embryophyta</taxon>
        <taxon>Tracheophyta</taxon>
        <taxon>Spermatophyta</taxon>
        <taxon>Magnoliopsida</taxon>
        <taxon>eudicotyledons</taxon>
        <taxon>Gunneridae</taxon>
        <taxon>Pentapetalae</taxon>
        <taxon>rosids</taxon>
        <taxon>fabids</taxon>
        <taxon>Rosales</taxon>
        <taxon>Rhamnaceae</taxon>
        <taxon>Paliureae</taxon>
        <taxon>Ziziphus</taxon>
    </lineage>
</organism>
<evidence type="ECO:0000256" key="1">
    <source>
        <dbReference type="ARBA" id="ARBA00004479"/>
    </source>
</evidence>
<keyword evidence="2" id="KW-0732">Signal</keyword>
<dbReference type="PANTHER" id="PTHR48053">
    <property type="entry name" value="LEUCINE RICH REPEAT FAMILY PROTEIN, EXPRESSED"/>
    <property type="match status" value="1"/>
</dbReference>
<comment type="subcellular location">
    <subcellularLocation>
        <location evidence="1">Membrane</location>
        <topology evidence="1">Single-pass type I membrane protein</topology>
    </subcellularLocation>
</comment>
<keyword evidence="4" id="KW-1185">Reference proteome</keyword>
<dbReference type="InterPro" id="IPR032675">
    <property type="entry name" value="LRR_dom_sf"/>
</dbReference>
<evidence type="ECO:0000313" key="5">
    <source>
        <dbReference type="RefSeq" id="XP_060673861.1"/>
    </source>
</evidence>
<name>A0ABM4AAV6_ZIZJJ</name>
<accession>A0ABM4AAV6</accession>
<gene>
    <name evidence="5" type="primary">LOC132804001</name>
</gene>
<keyword evidence="3" id="KW-0675">Receptor</keyword>
<dbReference type="Proteomes" id="UP001652623">
    <property type="component" value="Chromosome 6"/>
</dbReference>